<gene>
    <name evidence="2" type="ORF">CR205_16320</name>
</gene>
<accession>A0A2W0H4J1</accession>
<dbReference type="PANTHER" id="PTHR43190:SF3">
    <property type="entry name" value="N-ACETYL-D-GLUCOSAMINE KINASE"/>
    <property type="match status" value="1"/>
</dbReference>
<dbReference type="AlphaFoldDB" id="A0A2W0H4J1"/>
<dbReference type="OrthoDB" id="9772633at2"/>
<evidence type="ECO:0000313" key="3">
    <source>
        <dbReference type="Proteomes" id="UP000248066"/>
    </source>
</evidence>
<dbReference type="Pfam" id="PF01869">
    <property type="entry name" value="BcrAD_BadFG"/>
    <property type="match status" value="1"/>
</dbReference>
<evidence type="ECO:0000313" key="2">
    <source>
        <dbReference type="EMBL" id="PYZ95941.1"/>
    </source>
</evidence>
<feature type="domain" description="ATPase BadF/BadG/BcrA/BcrD type" evidence="1">
    <location>
        <begin position="4"/>
        <end position="312"/>
    </location>
</feature>
<protein>
    <recommendedName>
        <fullName evidence="1">ATPase BadF/BadG/BcrA/BcrD type domain-containing protein</fullName>
    </recommendedName>
</protein>
<organism evidence="2 3">
    <name type="scientific">Alteribacter lacisalsi</name>
    <dbReference type="NCBI Taxonomy" id="2045244"/>
    <lineage>
        <taxon>Bacteria</taxon>
        <taxon>Bacillati</taxon>
        <taxon>Bacillota</taxon>
        <taxon>Bacilli</taxon>
        <taxon>Bacillales</taxon>
        <taxon>Bacillaceae</taxon>
        <taxon>Alteribacter</taxon>
    </lineage>
</organism>
<dbReference type="RefSeq" id="WP_110521218.1">
    <property type="nucleotide sequence ID" value="NZ_PDOF01000003.1"/>
</dbReference>
<dbReference type="CDD" id="cd24007">
    <property type="entry name" value="ASKHA_NBD_eukNAGK-like"/>
    <property type="match status" value="1"/>
</dbReference>
<reference evidence="2 3" key="1">
    <citation type="submission" date="2017-10" db="EMBL/GenBank/DDBJ databases">
        <title>Bacillus sp. nov., a halophilic bacterium isolated from a Yangshapao Lake.</title>
        <authorList>
            <person name="Wang H."/>
        </authorList>
    </citation>
    <scope>NUCLEOTIDE SEQUENCE [LARGE SCALE GENOMIC DNA]</scope>
    <source>
        <strain evidence="2 3">YSP-3</strain>
    </source>
</reference>
<proteinExistence type="predicted"/>
<dbReference type="InterPro" id="IPR043129">
    <property type="entry name" value="ATPase_NBD"/>
</dbReference>
<dbReference type="EMBL" id="PDOF01000003">
    <property type="protein sequence ID" value="PYZ95941.1"/>
    <property type="molecule type" value="Genomic_DNA"/>
</dbReference>
<dbReference type="SUPFAM" id="SSF53067">
    <property type="entry name" value="Actin-like ATPase domain"/>
    <property type="match status" value="2"/>
</dbReference>
<dbReference type="Gene3D" id="3.30.420.40">
    <property type="match status" value="2"/>
</dbReference>
<name>A0A2W0H4J1_9BACI</name>
<dbReference type="InterPro" id="IPR002731">
    <property type="entry name" value="ATPase_BadF"/>
</dbReference>
<dbReference type="PANTHER" id="PTHR43190">
    <property type="entry name" value="N-ACETYL-D-GLUCOSAMINE KINASE"/>
    <property type="match status" value="1"/>
</dbReference>
<dbReference type="InterPro" id="IPR052519">
    <property type="entry name" value="Euk-type_GlcNAc_Kinase"/>
</dbReference>
<comment type="caution">
    <text evidence="2">The sequence shown here is derived from an EMBL/GenBank/DDBJ whole genome shotgun (WGS) entry which is preliminary data.</text>
</comment>
<sequence>MLFIGIDGGGTKTEGVVTDLEGNVLSRKFTSSTNPSASTITVSVKRAGELTAGLLAALPSYGKKNVYIFAGIAGLGRKNDISRWTTEWDRQAPDLFGEHAARIQITASHDGVTALYSGTRGQSGVVTIAGTGSFSYGINQKGEEGRCGGWGYLAGDPGSGFAMGQRALQHALRELDQGYGELSGLTSTILDRIKCADRDGLLTWVYGDPAEGRTRVAGLTGALFNAADAGDTGAARIIKTEARHLADQSSTLIRRLFADEMASGNTVRHVLAGGLFNRNDWIAPVLEEEYQRQNLSVVNVFPACTPAEGAAAFLRREAGLE</sequence>
<keyword evidence="3" id="KW-1185">Reference proteome</keyword>
<dbReference type="Proteomes" id="UP000248066">
    <property type="component" value="Unassembled WGS sequence"/>
</dbReference>
<evidence type="ECO:0000259" key="1">
    <source>
        <dbReference type="Pfam" id="PF01869"/>
    </source>
</evidence>